<organism evidence="4 5">
    <name type="scientific">Olsenella profusa F0195</name>
    <dbReference type="NCBI Taxonomy" id="1125712"/>
    <lineage>
        <taxon>Bacteria</taxon>
        <taxon>Bacillati</taxon>
        <taxon>Actinomycetota</taxon>
        <taxon>Coriobacteriia</taxon>
        <taxon>Coriobacteriales</taxon>
        <taxon>Atopobiaceae</taxon>
        <taxon>Olsenella</taxon>
    </lineage>
</organism>
<feature type="domain" description="ABC transporter" evidence="3">
    <location>
        <begin position="11"/>
        <end position="232"/>
    </location>
</feature>
<gene>
    <name evidence="4" type="ORF">HMPREF1316_1669</name>
</gene>
<name>U2V2C5_9ACTN</name>
<dbReference type="Pfam" id="PF00005">
    <property type="entry name" value="ABC_tran"/>
    <property type="match status" value="1"/>
</dbReference>
<protein>
    <submittedName>
        <fullName evidence="4">ABC transporter, ATP-binding protein</fullName>
    </submittedName>
</protein>
<evidence type="ECO:0000259" key="3">
    <source>
        <dbReference type="PROSITE" id="PS50893"/>
    </source>
</evidence>
<dbReference type="PANTHER" id="PTHR24221:SF654">
    <property type="entry name" value="ATP-BINDING CASSETTE SUB-FAMILY B MEMBER 6"/>
    <property type="match status" value="1"/>
</dbReference>
<dbReference type="InterPro" id="IPR003439">
    <property type="entry name" value="ABC_transporter-like_ATP-bd"/>
</dbReference>
<proteinExistence type="predicted"/>
<dbReference type="SUPFAM" id="SSF52540">
    <property type="entry name" value="P-loop containing nucleoside triphosphate hydrolases"/>
    <property type="match status" value="1"/>
</dbReference>
<keyword evidence="2 4" id="KW-0067">ATP-binding</keyword>
<evidence type="ECO:0000313" key="5">
    <source>
        <dbReference type="Proteomes" id="UP000016638"/>
    </source>
</evidence>
<sequence length="233" mass="24929">MGAICEVRHSIELDDVSFSYGSANDALDGSAGMPKLLHDCSQRFDASRKFAITGASGCGKSTMLELLGGRLHPSSDRVLVDGDPYLVPDVAWVHQHVFPFDDTLRENITLREPFADEQVRDAVHLAGLDGVVASLPDGLDTPVHEGGARFSGGECQRVVIARALLYGKTTLLVDEATSALDGETAAHVEDTLLSLDGVTLIAVTHHLDSKHAARYDEVLEMSNGGLIPEDRVA</sequence>
<dbReference type="InterPro" id="IPR017871">
    <property type="entry name" value="ABC_transporter-like_CS"/>
</dbReference>
<evidence type="ECO:0000313" key="4">
    <source>
        <dbReference type="EMBL" id="ERL09522.1"/>
    </source>
</evidence>
<dbReference type="InterPro" id="IPR003593">
    <property type="entry name" value="AAA+_ATPase"/>
</dbReference>
<dbReference type="SMART" id="SM00382">
    <property type="entry name" value="AAA"/>
    <property type="match status" value="1"/>
</dbReference>
<dbReference type="GO" id="GO:0005524">
    <property type="term" value="F:ATP binding"/>
    <property type="evidence" value="ECO:0007669"/>
    <property type="project" value="UniProtKB-KW"/>
</dbReference>
<accession>U2V2C5</accession>
<dbReference type="EMBL" id="AWEZ01000029">
    <property type="protein sequence ID" value="ERL09522.1"/>
    <property type="molecule type" value="Genomic_DNA"/>
</dbReference>
<dbReference type="PROSITE" id="PS50893">
    <property type="entry name" value="ABC_TRANSPORTER_2"/>
    <property type="match status" value="1"/>
</dbReference>
<dbReference type="PANTHER" id="PTHR24221">
    <property type="entry name" value="ATP-BINDING CASSETTE SUB-FAMILY B"/>
    <property type="match status" value="1"/>
</dbReference>
<dbReference type="Gene3D" id="3.40.50.300">
    <property type="entry name" value="P-loop containing nucleotide triphosphate hydrolases"/>
    <property type="match status" value="1"/>
</dbReference>
<dbReference type="GO" id="GO:0016887">
    <property type="term" value="F:ATP hydrolysis activity"/>
    <property type="evidence" value="ECO:0007669"/>
    <property type="project" value="InterPro"/>
</dbReference>
<evidence type="ECO:0000256" key="2">
    <source>
        <dbReference type="ARBA" id="ARBA00022840"/>
    </source>
</evidence>
<dbReference type="CDD" id="cd03228">
    <property type="entry name" value="ABCC_MRP_Like"/>
    <property type="match status" value="1"/>
</dbReference>
<dbReference type="PROSITE" id="PS00211">
    <property type="entry name" value="ABC_TRANSPORTER_1"/>
    <property type="match status" value="1"/>
</dbReference>
<dbReference type="AlphaFoldDB" id="U2V2C5"/>
<comment type="caution">
    <text evidence="4">The sequence shown here is derived from an EMBL/GenBank/DDBJ whole genome shotgun (WGS) entry which is preliminary data.</text>
</comment>
<dbReference type="InterPro" id="IPR027417">
    <property type="entry name" value="P-loop_NTPase"/>
</dbReference>
<keyword evidence="5" id="KW-1185">Reference proteome</keyword>
<dbReference type="InterPro" id="IPR039421">
    <property type="entry name" value="Type_1_exporter"/>
</dbReference>
<reference evidence="4 5" key="1">
    <citation type="submission" date="2013-08" db="EMBL/GenBank/DDBJ databases">
        <authorList>
            <person name="Durkin A.S."/>
            <person name="Haft D.R."/>
            <person name="McCorrison J."/>
            <person name="Torralba M."/>
            <person name="Gillis M."/>
            <person name="Haft D.H."/>
            <person name="Methe B."/>
            <person name="Sutton G."/>
            <person name="Nelson K.E."/>
        </authorList>
    </citation>
    <scope>NUCLEOTIDE SEQUENCE [LARGE SCALE GENOMIC DNA]</scope>
    <source>
        <strain evidence="4 5">F0195</strain>
    </source>
</reference>
<keyword evidence="1" id="KW-0547">Nucleotide-binding</keyword>
<dbReference type="Proteomes" id="UP000016638">
    <property type="component" value="Unassembled WGS sequence"/>
</dbReference>
<dbReference type="STRING" id="1125712.HMPREF1316_1669"/>
<dbReference type="eggNOG" id="COG1132">
    <property type="taxonomic scope" value="Bacteria"/>
</dbReference>
<evidence type="ECO:0000256" key="1">
    <source>
        <dbReference type="ARBA" id="ARBA00022741"/>
    </source>
</evidence>
<dbReference type="PATRIC" id="fig|1125712.3.peg.766"/>
<dbReference type="GO" id="GO:0042626">
    <property type="term" value="F:ATPase-coupled transmembrane transporter activity"/>
    <property type="evidence" value="ECO:0007669"/>
    <property type="project" value="TreeGrafter"/>
</dbReference>